<dbReference type="PANTHER" id="PTHR37308">
    <property type="entry name" value="INTEGRAL MEMBRANE PROTEIN"/>
    <property type="match status" value="1"/>
</dbReference>
<evidence type="ECO:0000313" key="3">
    <source>
        <dbReference type="Proteomes" id="UP000016649"/>
    </source>
</evidence>
<keyword evidence="1" id="KW-0812">Transmembrane</keyword>
<feature type="transmembrane region" description="Helical" evidence="1">
    <location>
        <begin position="164"/>
        <end position="182"/>
    </location>
</feature>
<keyword evidence="3" id="KW-1185">Reference proteome</keyword>
<dbReference type="EMBL" id="AWVH01000016">
    <property type="protein sequence ID" value="ERJ93827.1"/>
    <property type="molecule type" value="Genomic_DNA"/>
</dbReference>
<evidence type="ECO:0000313" key="2">
    <source>
        <dbReference type="EMBL" id="ERJ93827.1"/>
    </source>
</evidence>
<dbReference type="Proteomes" id="UP000016649">
    <property type="component" value="Unassembled WGS sequence"/>
</dbReference>
<reference evidence="2 3" key="1">
    <citation type="submission" date="2013-08" db="EMBL/GenBank/DDBJ databases">
        <authorList>
            <person name="Weinstock G."/>
            <person name="Sodergren E."/>
            <person name="Wylie T."/>
            <person name="Fulton L."/>
            <person name="Fulton R."/>
            <person name="Fronick C."/>
            <person name="O'Laughlin M."/>
            <person name="Godfrey J."/>
            <person name="Miner T."/>
            <person name="Herter B."/>
            <person name="Appelbaum E."/>
            <person name="Cordes M."/>
            <person name="Lek S."/>
            <person name="Wollam A."/>
            <person name="Pepin K.H."/>
            <person name="Palsikar V.B."/>
            <person name="Mitreva M."/>
            <person name="Wilson R.K."/>
        </authorList>
    </citation>
    <scope>NUCLEOTIDE SEQUENCE [LARGE SCALE GENOMIC DNA]</scope>
    <source>
        <strain evidence="2 3">ATCC 700332</strain>
    </source>
</reference>
<gene>
    <name evidence="2" type="ORF">HMPREF9193_00671</name>
</gene>
<feature type="transmembrane region" description="Helical" evidence="1">
    <location>
        <begin position="308"/>
        <end position="326"/>
    </location>
</feature>
<keyword evidence="1" id="KW-1133">Transmembrane helix</keyword>
<comment type="caution">
    <text evidence="2">The sequence shown here is derived from an EMBL/GenBank/DDBJ whole genome shotgun (WGS) entry which is preliminary data.</text>
</comment>
<dbReference type="RefSeq" id="WP_021686521.1">
    <property type="nucleotide sequence ID" value="NZ_KI260560.1"/>
</dbReference>
<dbReference type="InterPro" id="IPR007163">
    <property type="entry name" value="VCA0040-like"/>
</dbReference>
<name>A0ABN0P0B0_TRELE</name>
<feature type="transmembrane region" description="Helical" evidence="1">
    <location>
        <begin position="54"/>
        <end position="77"/>
    </location>
</feature>
<sequence length="335" mass="34552">MQAIKLTLIGIVIGITNVIPGVSGGTVAVVFGIYDKLIELISLNIKKVFSLWKFWLPLAAGIAAGIVLFSKLMRLFFNLYPAAAHWFFIGLIAGCIPFLAVTVKKESARSSTVAHTAFVPASSTAVPDGSTAAERRTALDGSAPISDISTAKSALFLGVGWRRIAVLCAAAAVLIVLNKLNAKQSFYSGQSEPTSQTIVQTLPTFFLCAKLCAGTALAAAAAIIPGISGSFLLLILGIYNTVIQAVSDFNIPLLLPIAAGAAAGLLGGATFIRFLLAKAPSYTYSGVLGLTAGALAVLYPGFPAGAEAVFSVLLCAAGFAAAFFSTRRNLSTASA</sequence>
<proteinExistence type="predicted"/>
<feature type="transmembrane region" description="Helical" evidence="1">
    <location>
        <begin position="83"/>
        <end position="103"/>
    </location>
</feature>
<accession>A0ABN0P0B0</accession>
<keyword evidence="1" id="KW-0472">Membrane</keyword>
<protein>
    <recommendedName>
        <fullName evidence="4">DUF368 domain-containing protein</fullName>
    </recommendedName>
</protein>
<dbReference type="Pfam" id="PF04018">
    <property type="entry name" value="VCA0040-like"/>
    <property type="match status" value="1"/>
</dbReference>
<dbReference type="PANTHER" id="PTHR37308:SF1">
    <property type="entry name" value="POLYPRENYL-PHOSPHATE TRANSPORTER"/>
    <property type="match status" value="1"/>
</dbReference>
<evidence type="ECO:0008006" key="4">
    <source>
        <dbReference type="Google" id="ProtNLM"/>
    </source>
</evidence>
<feature type="transmembrane region" description="Helical" evidence="1">
    <location>
        <begin position="6"/>
        <end position="34"/>
    </location>
</feature>
<organism evidence="2 3">
    <name type="scientific">Treponema lecithinolyticum ATCC 700332</name>
    <dbReference type="NCBI Taxonomy" id="1321815"/>
    <lineage>
        <taxon>Bacteria</taxon>
        <taxon>Pseudomonadati</taxon>
        <taxon>Spirochaetota</taxon>
        <taxon>Spirochaetia</taxon>
        <taxon>Spirochaetales</taxon>
        <taxon>Treponemataceae</taxon>
        <taxon>Treponema</taxon>
    </lineage>
</organism>
<feature type="transmembrane region" description="Helical" evidence="1">
    <location>
        <begin position="282"/>
        <end position="302"/>
    </location>
</feature>
<feature type="transmembrane region" description="Helical" evidence="1">
    <location>
        <begin position="253"/>
        <end position="275"/>
    </location>
</feature>
<evidence type="ECO:0000256" key="1">
    <source>
        <dbReference type="SAM" id="Phobius"/>
    </source>
</evidence>